<protein>
    <recommendedName>
        <fullName evidence="4">SGNH hydrolase-type esterase domain-containing protein</fullName>
    </recommendedName>
</protein>
<proteinExistence type="predicted"/>
<evidence type="ECO:0000313" key="3">
    <source>
        <dbReference type="Proteomes" id="UP000002014"/>
    </source>
</evidence>
<dbReference type="AlphaFoldDB" id="A8G359"/>
<organism evidence="2 3">
    <name type="scientific">Prochlorococcus marinus (strain MIT 9215)</name>
    <dbReference type="NCBI Taxonomy" id="93060"/>
    <lineage>
        <taxon>Bacteria</taxon>
        <taxon>Bacillati</taxon>
        <taxon>Cyanobacteriota</taxon>
        <taxon>Cyanophyceae</taxon>
        <taxon>Synechococcales</taxon>
        <taxon>Prochlorococcaceae</taxon>
        <taxon>Prochlorococcus</taxon>
    </lineage>
</organism>
<feature type="transmembrane region" description="Helical" evidence="1">
    <location>
        <begin position="6"/>
        <end position="31"/>
    </location>
</feature>
<dbReference type="HOGENOM" id="CLU_675900_0_0_3"/>
<accession>A8G359</accession>
<reference evidence="2 3" key="1">
    <citation type="journal article" date="2007" name="PLoS Genet.">
        <title>Patterns and implications of gene gain and loss in the evolution of Prochlorococcus.</title>
        <authorList>
            <person name="Kettler G.C."/>
            <person name="Martiny A.C."/>
            <person name="Huang K."/>
            <person name="Zucker J."/>
            <person name="Coleman M.L."/>
            <person name="Rodrigue S."/>
            <person name="Chen F."/>
            <person name="Lapidus A."/>
            <person name="Ferriera S."/>
            <person name="Johnson J."/>
            <person name="Steglich C."/>
            <person name="Church G.M."/>
            <person name="Richardson P."/>
            <person name="Chisholm S.W."/>
        </authorList>
    </citation>
    <scope>NUCLEOTIDE SEQUENCE [LARGE SCALE GENOMIC DNA]</scope>
    <source>
        <strain evidence="2 3">MIT 9215</strain>
    </source>
</reference>
<sequence length="407" mass="47225">MKFYKFLLINSLIFGLLILTIEIGLGIAIGLRRRAGIGGEKTYKLLFQMSGTTGHKHYLINKEFETGYDRQEEDYAIKYFQNNINKNPIKIITLGGSTSDPYGLKYSSKGGTWPELLGKNLYENDVDSNIDIINYAQGGFTTSQEVISLLKSSSTFPADFAISLTGVNEVYFVRNLTNGYITENDTIYKSYFEYKVSKENQSVIVVDNKRFKKCEWFCLDLFPKYKSNIQRFLSFIDTKKLLKEKYSLGEGRLARDNIKNWGNNKLYKKVGDIFERNLIYSNLIAKENGIKYLTFLQPTMKVDNVTQSYNSNKRIIDYLNEKYPNEDINVKRTLSNKENYLYDISNLYVELKKRCQKLDFCYDISDSLLNKDDKLYTDPRHSNKKGNEIIAEKISKVIQFEINSIKK</sequence>
<name>A8G359_PROM2</name>
<keyword evidence="1" id="KW-1133">Transmembrane helix</keyword>
<keyword evidence="1" id="KW-0472">Membrane</keyword>
<dbReference type="Gene3D" id="3.40.50.1110">
    <property type="entry name" value="SGNH hydrolase"/>
    <property type="match status" value="1"/>
</dbReference>
<evidence type="ECO:0000313" key="2">
    <source>
        <dbReference type="EMBL" id="ABV50040.1"/>
    </source>
</evidence>
<dbReference type="OrthoDB" id="9786188at2"/>
<dbReference type="EMBL" id="CP000825">
    <property type="protein sequence ID" value="ABV50040.1"/>
    <property type="molecule type" value="Genomic_DNA"/>
</dbReference>
<dbReference type="KEGG" id="pmh:P9215_04241"/>
<dbReference type="Proteomes" id="UP000002014">
    <property type="component" value="Chromosome"/>
</dbReference>
<dbReference type="InterPro" id="IPR036514">
    <property type="entry name" value="SGNH_hydro_sf"/>
</dbReference>
<dbReference type="SUPFAM" id="SSF52266">
    <property type="entry name" value="SGNH hydrolase"/>
    <property type="match status" value="1"/>
</dbReference>
<keyword evidence="1" id="KW-0812">Transmembrane</keyword>
<dbReference type="RefSeq" id="WP_012007182.1">
    <property type="nucleotide sequence ID" value="NC_009840.1"/>
</dbReference>
<gene>
    <name evidence="2" type="ordered locus">P9215_04241</name>
</gene>
<evidence type="ECO:0000256" key="1">
    <source>
        <dbReference type="SAM" id="Phobius"/>
    </source>
</evidence>
<evidence type="ECO:0008006" key="4">
    <source>
        <dbReference type="Google" id="ProtNLM"/>
    </source>
</evidence>